<dbReference type="EMBL" id="UINC01166141">
    <property type="protein sequence ID" value="SVD67931.1"/>
    <property type="molecule type" value="Genomic_DNA"/>
</dbReference>
<protein>
    <submittedName>
        <fullName evidence="1">Uncharacterized protein</fullName>
    </submittedName>
</protein>
<organism evidence="1">
    <name type="scientific">marine metagenome</name>
    <dbReference type="NCBI Taxonomy" id="408172"/>
    <lineage>
        <taxon>unclassified sequences</taxon>
        <taxon>metagenomes</taxon>
        <taxon>ecological metagenomes</taxon>
    </lineage>
</organism>
<dbReference type="AlphaFoldDB" id="A0A382XC66"/>
<proteinExistence type="predicted"/>
<name>A0A382XC66_9ZZZZ</name>
<accession>A0A382XC66</accession>
<reference evidence="1" key="1">
    <citation type="submission" date="2018-05" db="EMBL/GenBank/DDBJ databases">
        <authorList>
            <person name="Lanie J.A."/>
            <person name="Ng W.-L."/>
            <person name="Kazmierczak K.M."/>
            <person name="Andrzejewski T.M."/>
            <person name="Davidsen T.M."/>
            <person name="Wayne K.J."/>
            <person name="Tettelin H."/>
            <person name="Glass J.I."/>
            <person name="Rusch D."/>
            <person name="Podicherti R."/>
            <person name="Tsui H.-C.T."/>
            <person name="Winkler M.E."/>
        </authorList>
    </citation>
    <scope>NUCLEOTIDE SEQUENCE</scope>
</reference>
<gene>
    <name evidence="1" type="ORF">METZ01_LOCUS420785</name>
</gene>
<evidence type="ECO:0000313" key="1">
    <source>
        <dbReference type="EMBL" id="SVD67931.1"/>
    </source>
</evidence>
<sequence>MEEKELKEEIKYNCEHKYQSSLIQSILEKDFENMAYYLKRCIKDTNIIKLLEYAVEKKLILNEYYDNKFHQLLAKIIQKKRNIEYNLNYYYKKASQKEYDMILKTDESCRKGRLEDVSYVYTTLKKRRIYGISSKIGCFTLKRQNIDLHNIFWHHWEYYAYFSPLWKKRFLKNDIHIDHEQKKIIFNNVDEEEEFYEEYGYEPDEQSKEIQEKSII</sequence>